<dbReference type="RefSeq" id="XP_003018602.1">
    <property type="nucleotide sequence ID" value="XM_003018556.1"/>
</dbReference>
<keyword evidence="3" id="KW-1185">Reference proteome</keyword>
<protein>
    <recommendedName>
        <fullName evidence="1">HNH nuclease domain-containing protein</fullName>
    </recommendedName>
</protein>
<dbReference type="Proteomes" id="UP000008383">
    <property type="component" value="Unassembled WGS sequence"/>
</dbReference>
<evidence type="ECO:0000259" key="1">
    <source>
        <dbReference type="Pfam" id="PF13391"/>
    </source>
</evidence>
<accession>D4DJJ4</accession>
<reference evidence="3" key="1">
    <citation type="journal article" date="2011" name="Genome Biol.">
        <title>Comparative and functional genomics provide insights into the pathogenicity of dermatophytic fungi.</title>
        <authorList>
            <person name="Burmester A."/>
            <person name="Shelest E."/>
            <person name="Gloeckner G."/>
            <person name="Heddergott C."/>
            <person name="Schindler S."/>
            <person name="Staib P."/>
            <person name="Heidel A."/>
            <person name="Felder M."/>
            <person name="Petzold A."/>
            <person name="Szafranski K."/>
            <person name="Feuermann M."/>
            <person name="Pedruzzi I."/>
            <person name="Priebe S."/>
            <person name="Groth M."/>
            <person name="Winkler R."/>
            <person name="Li W."/>
            <person name="Kniemeyer O."/>
            <person name="Schroeckh V."/>
            <person name="Hertweck C."/>
            <person name="Hube B."/>
            <person name="White T.C."/>
            <person name="Platzer M."/>
            <person name="Guthke R."/>
            <person name="Heitman J."/>
            <person name="Woestemeyer J."/>
            <person name="Zipfel P.F."/>
            <person name="Monod M."/>
            <person name="Brakhage A.A."/>
        </authorList>
    </citation>
    <scope>NUCLEOTIDE SEQUENCE [LARGE SCALE GENOMIC DNA]</scope>
    <source>
        <strain evidence="3">HKI 0517</strain>
    </source>
</reference>
<dbReference type="InterPro" id="IPR003615">
    <property type="entry name" value="HNH_nuc"/>
</dbReference>
<gene>
    <name evidence="2" type="ORF">TRV_07362</name>
</gene>
<proteinExistence type="predicted"/>
<comment type="caution">
    <text evidence="2">The sequence shown here is derived from an EMBL/GenBank/DDBJ whole genome shotgun (WGS) entry which is preliminary data.</text>
</comment>
<dbReference type="Pfam" id="PF13391">
    <property type="entry name" value="HNH_2"/>
    <property type="match status" value="1"/>
</dbReference>
<evidence type="ECO:0000313" key="2">
    <source>
        <dbReference type="EMBL" id="EFE37957.1"/>
    </source>
</evidence>
<dbReference type="HOGENOM" id="CLU_051063_0_0_1"/>
<organism evidence="2 3">
    <name type="scientific">Trichophyton verrucosum (strain HKI 0517)</name>
    <dbReference type="NCBI Taxonomy" id="663202"/>
    <lineage>
        <taxon>Eukaryota</taxon>
        <taxon>Fungi</taxon>
        <taxon>Dikarya</taxon>
        <taxon>Ascomycota</taxon>
        <taxon>Pezizomycotina</taxon>
        <taxon>Eurotiomycetes</taxon>
        <taxon>Eurotiomycetidae</taxon>
        <taxon>Onygenales</taxon>
        <taxon>Arthrodermataceae</taxon>
        <taxon>Trichophyton</taxon>
    </lineage>
</organism>
<dbReference type="GeneID" id="9584538"/>
<evidence type="ECO:0000313" key="3">
    <source>
        <dbReference type="Proteomes" id="UP000008383"/>
    </source>
</evidence>
<sequence length="412" mass="47636">MDAERTQNLTDEKDLVLSGRASLEAVRAARRQAEYGSDKYWKTLRDVLEKSAELTEQAWNLRERLLTLHHYPQGGQHAYRQSDSAFVYHKERLDALLQIIDKRQLTHSARKEMSPALKPDISPIAQRLFIERVVNTRDEPKCPRRSFVTDIRVAYGKATVMGRWTSWCWCTIRDRQVPPTDLRAVEIFPHSLGQQWMTFIFGPEARGQLYTVANGLLLPPNLAEQFNQYRVTLAPTNHRWNDNNDPWTWKLVIVDRKGLWNEIMDCGMRYSELHNRSIPFQDVVRPNGKFLFFHYLCAMLLQARRDAEYGAMLNESGLEDAWTDEGRVHSGPYIRDTVLGGIVEQFHEFGVSQTFRTKIMAHSRPTDDTEEEAVNVLVSIDPQAEMAEDSESEEEATECVDEMIEEFLGNEA</sequence>
<dbReference type="EMBL" id="ACYE01000438">
    <property type="protein sequence ID" value="EFE37957.1"/>
    <property type="molecule type" value="Genomic_DNA"/>
</dbReference>
<feature type="domain" description="HNH nuclease" evidence="1">
    <location>
        <begin position="187"/>
        <end position="233"/>
    </location>
</feature>
<dbReference type="OrthoDB" id="5386595at2759"/>
<dbReference type="AlphaFoldDB" id="D4DJJ4"/>
<dbReference type="KEGG" id="tve:TRV_07362"/>
<name>D4DJJ4_TRIVH</name>